<evidence type="ECO:0008006" key="4">
    <source>
        <dbReference type="Google" id="ProtNLM"/>
    </source>
</evidence>
<dbReference type="RefSeq" id="WP_184498729.1">
    <property type="nucleotide sequence ID" value="NZ_JACIJO010000008.1"/>
</dbReference>
<organism evidence="2 3">
    <name type="scientific">Algoriphagus iocasae</name>
    <dbReference type="NCBI Taxonomy" id="1836499"/>
    <lineage>
        <taxon>Bacteria</taxon>
        <taxon>Pseudomonadati</taxon>
        <taxon>Bacteroidota</taxon>
        <taxon>Cytophagia</taxon>
        <taxon>Cytophagales</taxon>
        <taxon>Cyclobacteriaceae</taxon>
        <taxon>Algoriphagus</taxon>
    </lineage>
</organism>
<dbReference type="EMBL" id="JACIJO010000008">
    <property type="protein sequence ID" value="MBB6329032.1"/>
    <property type="molecule type" value="Genomic_DNA"/>
</dbReference>
<evidence type="ECO:0000313" key="3">
    <source>
        <dbReference type="Proteomes" id="UP000588604"/>
    </source>
</evidence>
<comment type="caution">
    <text evidence="2">The sequence shown here is derived from an EMBL/GenBank/DDBJ whole genome shotgun (WGS) entry which is preliminary data.</text>
</comment>
<keyword evidence="1" id="KW-0732">Signal</keyword>
<evidence type="ECO:0000256" key="1">
    <source>
        <dbReference type="SAM" id="SignalP"/>
    </source>
</evidence>
<name>A0A841ML81_9BACT</name>
<evidence type="ECO:0000313" key="2">
    <source>
        <dbReference type="EMBL" id="MBB6329032.1"/>
    </source>
</evidence>
<dbReference type="AlphaFoldDB" id="A0A841ML81"/>
<gene>
    <name evidence="2" type="ORF">FHS59_004696</name>
</gene>
<proteinExistence type="predicted"/>
<feature type="signal peptide" evidence="1">
    <location>
        <begin position="1"/>
        <end position="19"/>
    </location>
</feature>
<accession>A0A841ML81</accession>
<dbReference type="Proteomes" id="UP000588604">
    <property type="component" value="Unassembled WGS sequence"/>
</dbReference>
<keyword evidence="3" id="KW-1185">Reference proteome</keyword>
<reference evidence="2 3" key="1">
    <citation type="submission" date="2020-08" db="EMBL/GenBank/DDBJ databases">
        <title>Genomic Encyclopedia of Type Strains, Phase IV (KMG-IV): sequencing the most valuable type-strain genomes for metagenomic binning, comparative biology and taxonomic classification.</title>
        <authorList>
            <person name="Goeker M."/>
        </authorList>
    </citation>
    <scope>NUCLEOTIDE SEQUENCE [LARGE SCALE GENOMIC DNA]</scope>
    <source>
        <strain evidence="2 3">DSM 102044</strain>
    </source>
</reference>
<protein>
    <recommendedName>
        <fullName evidence="4">Lipocalin-like domain-containing protein</fullName>
    </recommendedName>
</protein>
<sequence length="244" mass="28819">MKGLLTILSLLLTTTISWSQSTISLDFLKGEWISDSLHSSQDDHWREFVFIDSLGHFYRTTWWADNYVIDKQLNLSENQVLKENEPYLSIEIVDSNTIELTNPDYYGLFHRDPWPEIGTFNESLNRFIIGDSIKTQLIGTWYYNSSELIEPDPNFPQIYLDEQKKRTFLGASLDNLKIQFDRDNRFIVSNDSLEVKYGYLIDNDGIDLRKSDYIINIKYTLNDNLELTESRYGIKRRLIFKRKK</sequence>
<feature type="chain" id="PRO_5032928656" description="Lipocalin-like domain-containing protein" evidence="1">
    <location>
        <begin position="20"/>
        <end position="244"/>
    </location>
</feature>